<keyword evidence="3" id="KW-0238">DNA-binding</keyword>
<dbReference type="SUPFAM" id="SSF53850">
    <property type="entry name" value="Periplasmic binding protein-like II"/>
    <property type="match status" value="1"/>
</dbReference>
<evidence type="ECO:0000256" key="4">
    <source>
        <dbReference type="ARBA" id="ARBA00023163"/>
    </source>
</evidence>
<dbReference type="Proteomes" id="UP000736373">
    <property type="component" value="Unassembled WGS sequence"/>
</dbReference>
<evidence type="ECO:0000256" key="1">
    <source>
        <dbReference type="ARBA" id="ARBA00009437"/>
    </source>
</evidence>
<evidence type="ECO:0000313" key="6">
    <source>
        <dbReference type="EMBL" id="MBC8749573.1"/>
    </source>
</evidence>
<organism evidence="6 7">
    <name type="scientific">Paraburkholderia podalyriae</name>
    <dbReference type="NCBI Taxonomy" id="1938811"/>
    <lineage>
        <taxon>Bacteria</taxon>
        <taxon>Pseudomonadati</taxon>
        <taxon>Pseudomonadota</taxon>
        <taxon>Betaproteobacteria</taxon>
        <taxon>Burkholderiales</taxon>
        <taxon>Burkholderiaceae</taxon>
        <taxon>Paraburkholderia</taxon>
    </lineage>
</organism>
<sequence length="353" mass="37966">MNPTQLGARLTIHIETMLHHLTNGALEAFAATVPEGSSQGPVRFAAVVAASQLRAFIAIAACGSEATAAQTLGVSQSAVHQSLHAIENLLGIRLFYRLAAGTRLTIAGESLLRRVKLMMAELRSMEVKIAAWRGAVGGRVVVGVLPLSVPTFLPKAIELLKDRHAEVEIQIVDGTYESLVRQLANADIDVIAGALRPDGDVGDLKQIHLFQDDLVVVARRDHPCLDDHNLTLAKLLAWPWVRPLPGTPADHALQKVFEAEELELPDGTLQANSPFMTFAFVLQSDRLAFASRGDALSKGFSGQLCVLPLRLPATRRSIGLVTRGYGIPSLNLSGFLQACEDAAPQTDTDTTQQ</sequence>
<dbReference type="PANTHER" id="PTHR30419:SF8">
    <property type="entry name" value="NITROGEN ASSIMILATION TRANSCRIPTIONAL ACTIVATOR-RELATED"/>
    <property type="match status" value="1"/>
</dbReference>
<dbReference type="RefSeq" id="WP_187636570.1">
    <property type="nucleotide sequence ID" value="NZ_VZQQ01000021.1"/>
</dbReference>
<keyword evidence="7" id="KW-1185">Reference proteome</keyword>
<dbReference type="InterPro" id="IPR050950">
    <property type="entry name" value="HTH-type_LysR_regulators"/>
</dbReference>
<dbReference type="InterPro" id="IPR005119">
    <property type="entry name" value="LysR_subst-bd"/>
</dbReference>
<evidence type="ECO:0000256" key="3">
    <source>
        <dbReference type="ARBA" id="ARBA00023125"/>
    </source>
</evidence>
<comment type="similarity">
    <text evidence="1">Belongs to the LysR transcriptional regulatory family.</text>
</comment>
<feature type="domain" description="HTH lysR-type" evidence="5">
    <location>
        <begin position="52"/>
        <end position="105"/>
    </location>
</feature>
<dbReference type="InterPro" id="IPR000847">
    <property type="entry name" value="LysR_HTH_N"/>
</dbReference>
<reference evidence="6 7" key="1">
    <citation type="submission" date="2019-09" db="EMBL/GenBank/DDBJ databases">
        <title>Paraburkholderia podalyriae sp. nov., A South African Podalyria-associated rhizobium.</title>
        <authorList>
            <person name="Mavima L."/>
            <person name="Beukes C.W."/>
            <person name="Palmer M."/>
            <person name="De Meyer S.E."/>
            <person name="James E.K."/>
            <person name="Maluk M."/>
            <person name="Avontuur J.R."/>
            <person name="Chan W.Y."/>
            <person name="Venter S.N."/>
            <person name="Steenkamp E.T."/>
        </authorList>
    </citation>
    <scope>NUCLEOTIDE SEQUENCE [LARGE SCALE GENOMIC DNA]</scope>
    <source>
        <strain evidence="6 7">WC7.3b</strain>
    </source>
</reference>
<dbReference type="PANTHER" id="PTHR30419">
    <property type="entry name" value="HTH-TYPE TRANSCRIPTIONAL REGULATOR YBHD"/>
    <property type="match status" value="1"/>
</dbReference>
<dbReference type="InterPro" id="IPR036390">
    <property type="entry name" value="WH_DNA-bd_sf"/>
</dbReference>
<dbReference type="EMBL" id="VZQQ01000021">
    <property type="protein sequence ID" value="MBC8749573.1"/>
    <property type="molecule type" value="Genomic_DNA"/>
</dbReference>
<keyword evidence="2" id="KW-0805">Transcription regulation</keyword>
<gene>
    <name evidence="6" type="ORF">F6X42_24225</name>
</gene>
<dbReference type="Pfam" id="PF00126">
    <property type="entry name" value="HTH_1"/>
    <property type="match status" value="1"/>
</dbReference>
<dbReference type="PROSITE" id="PS50931">
    <property type="entry name" value="HTH_LYSR"/>
    <property type="match status" value="1"/>
</dbReference>
<evidence type="ECO:0000259" key="5">
    <source>
        <dbReference type="PROSITE" id="PS50931"/>
    </source>
</evidence>
<dbReference type="SUPFAM" id="SSF46785">
    <property type="entry name" value="Winged helix' DNA-binding domain"/>
    <property type="match status" value="1"/>
</dbReference>
<comment type="caution">
    <text evidence="6">The sequence shown here is derived from an EMBL/GenBank/DDBJ whole genome shotgun (WGS) entry which is preliminary data.</text>
</comment>
<dbReference type="Gene3D" id="3.40.190.10">
    <property type="entry name" value="Periplasmic binding protein-like II"/>
    <property type="match status" value="2"/>
</dbReference>
<dbReference type="InterPro" id="IPR036388">
    <property type="entry name" value="WH-like_DNA-bd_sf"/>
</dbReference>
<dbReference type="Pfam" id="PF03466">
    <property type="entry name" value="LysR_substrate"/>
    <property type="match status" value="1"/>
</dbReference>
<protein>
    <submittedName>
        <fullName evidence="6">LysR family transcriptional regulator</fullName>
    </submittedName>
</protein>
<keyword evidence="4" id="KW-0804">Transcription</keyword>
<evidence type="ECO:0000256" key="2">
    <source>
        <dbReference type="ARBA" id="ARBA00023015"/>
    </source>
</evidence>
<accession>A0ABR7PTI8</accession>
<dbReference type="Gene3D" id="1.10.10.10">
    <property type="entry name" value="Winged helix-like DNA-binding domain superfamily/Winged helix DNA-binding domain"/>
    <property type="match status" value="1"/>
</dbReference>
<proteinExistence type="inferred from homology"/>
<name>A0ABR7PTI8_9BURK</name>
<evidence type="ECO:0000313" key="7">
    <source>
        <dbReference type="Proteomes" id="UP000736373"/>
    </source>
</evidence>